<gene>
    <name evidence="2" type="ORF">AMECASPLE_000356</name>
</gene>
<dbReference type="EMBL" id="JAHRIP010028225">
    <property type="protein sequence ID" value="MEQ2290129.1"/>
    <property type="molecule type" value="Genomic_DNA"/>
</dbReference>
<evidence type="ECO:0000256" key="1">
    <source>
        <dbReference type="SAM" id="MobiDB-lite"/>
    </source>
</evidence>
<name>A0ABV0Y8L1_9TELE</name>
<protein>
    <submittedName>
        <fullName evidence="2">Uncharacterized protein</fullName>
    </submittedName>
</protein>
<feature type="region of interest" description="Disordered" evidence="1">
    <location>
        <begin position="54"/>
        <end position="83"/>
    </location>
</feature>
<reference evidence="2 3" key="1">
    <citation type="submission" date="2021-06" db="EMBL/GenBank/DDBJ databases">
        <authorList>
            <person name="Palmer J.M."/>
        </authorList>
    </citation>
    <scope>NUCLEOTIDE SEQUENCE [LARGE SCALE GENOMIC DNA]</scope>
    <source>
        <strain evidence="2 3">AS_MEX2019</strain>
        <tissue evidence="2">Muscle</tissue>
    </source>
</reference>
<keyword evidence="3" id="KW-1185">Reference proteome</keyword>
<dbReference type="Proteomes" id="UP001469553">
    <property type="component" value="Unassembled WGS sequence"/>
</dbReference>
<comment type="caution">
    <text evidence="2">The sequence shown here is derived from an EMBL/GenBank/DDBJ whole genome shotgun (WGS) entry which is preliminary data.</text>
</comment>
<evidence type="ECO:0000313" key="2">
    <source>
        <dbReference type="EMBL" id="MEQ2290129.1"/>
    </source>
</evidence>
<evidence type="ECO:0000313" key="3">
    <source>
        <dbReference type="Proteomes" id="UP001469553"/>
    </source>
</evidence>
<organism evidence="2 3">
    <name type="scientific">Ameca splendens</name>
    <dbReference type="NCBI Taxonomy" id="208324"/>
    <lineage>
        <taxon>Eukaryota</taxon>
        <taxon>Metazoa</taxon>
        <taxon>Chordata</taxon>
        <taxon>Craniata</taxon>
        <taxon>Vertebrata</taxon>
        <taxon>Euteleostomi</taxon>
        <taxon>Actinopterygii</taxon>
        <taxon>Neopterygii</taxon>
        <taxon>Teleostei</taxon>
        <taxon>Neoteleostei</taxon>
        <taxon>Acanthomorphata</taxon>
        <taxon>Ovalentaria</taxon>
        <taxon>Atherinomorphae</taxon>
        <taxon>Cyprinodontiformes</taxon>
        <taxon>Goodeidae</taxon>
        <taxon>Ameca</taxon>
    </lineage>
</organism>
<accession>A0ABV0Y8L1</accession>
<sequence length="83" mass="9485">MHTYRFLPTAIIHQKKEKKKINNTKKKNSVIWRKRIRVLAVTYCCYSPRHDLHNVGPSTPQKQPACPGTGGQLIRAQSSDVQS</sequence>
<proteinExistence type="predicted"/>